<proteinExistence type="predicted"/>
<dbReference type="PANTHER" id="PTHR30055">
    <property type="entry name" value="HTH-TYPE TRANSCRIPTIONAL REGULATOR RUTR"/>
    <property type="match status" value="1"/>
</dbReference>
<dbReference type="AlphaFoldDB" id="F8GVB2"/>
<dbReference type="PRINTS" id="PR00455">
    <property type="entry name" value="HTHTETR"/>
</dbReference>
<protein>
    <recommendedName>
        <fullName evidence="6">HTH tetR-type domain-containing protein</fullName>
    </recommendedName>
</protein>
<dbReference type="PROSITE" id="PS50977">
    <property type="entry name" value="HTH_TETR_2"/>
    <property type="match status" value="1"/>
</dbReference>
<name>F8GVB2_CUPNN</name>
<dbReference type="EMBL" id="CP002879">
    <property type="protein sequence ID" value="AEI82612.1"/>
    <property type="molecule type" value="Genomic_DNA"/>
</dbReference>
<organism evidence="7 8">
    <name type="scientific">Cupriavidus necator (strain ATCC 43291 / DSM 13513 / CCUG 52238 / LMG 8453 / N-1)</name>
    <name type="common">Ralstonia eutropha</name>
    <dbReference type="NCBI Taxonomy" id="1042878"/>
    <lineage>
        <taxon>Bacteria</taxon>
        <taxon>Pseudomonadati</taxon>
        <taxon>Pseudomonadota</taxon>
        <taxon>Betaproteobacteria</taxon>
        <taxon>Burkholderiales</taxon>
        <taxon>Burkholderiaceae</taxon>
        <taxon>Cupriavidus</taxon>
    </lineage>
</organism>
<keyword evidence="2" id="KW-0805">Transcription regulation</keyword>
<dbReference type="PROSITE" id="PS01081">
    <property type="entry name" value="HTH_TETR_1"/>
    <property type="match status" value="1"/>
</dbReference>
<keyword evidence="7" id="KW-0614">Plasmid</keyword>
<dbReference type="GO" id="GO:0003700">
    <property type="term" value="F:DNA-binding transcription factor activity"/>
    <property type="evidence" value="ECO:0007669"/>
    <property type="project" value="TreeGrafter"/>
</dbReference>
<dbReference type="GO" id="GO:0000976">
    <property type="term" value="F:transcription cis-regulatory region binding"/>
    <property type="evidence" value="ECO:0007669"/>
    <property type="project" value="TreeGrafter"/>
</dbReference>
<dbReference type="InterPro" id="IPR023772">
    <property type="entry name" value="DNA-bd_HTH_TetR-type_CS"/>
</dbReference>
<dbReference type="Gene3D" id="1.10.357.10">
    <property type="entry name" value="Tetracycline Repressor, domain 2"/>
    <property type="match status" value="1"/>
</dbReference>
<evidence type="ECO:0000256" key="2">
    <source>
        <dbReference type="ARBA" id="ARBA00023015"/>
    </source>
</evidence>
<evidence type="ECO:0000256" key="3">
    <source>
        <dbReference type="ARBA" id="ARBA00023125"/>
    </source>
</evidence>
<evidence type="ECO:0000256" key="5">
    <source>
        <dbReference type="PROSITE-ProRule" id="PRU00335"/>
    </source>
</evidence>
<feature type="domain" description="HTH tetR-type" evidence="6">
    <location>
        <begin position="27"/>
        <end position="87"/>
    </location>
</feature>
<reference evidence="7 8" key="1">
    <citation type="journal article" date="2011" name="J. Bacteriol.">
        <title>Complete genome sequence of the type strain Cupriavidus necator N-1.</title>
        <authorList>
            <person name="Poehlein A."/>
            <person name="Kusian B."/>
            <person name="Friedrich B."/>
            <person name="Daniel R."/>
            <person name="Bowien B."/>
        </authorList>
    </citation>
    <scope>NUCLEOTIDE SEQUENCE [LARGE SCALE GENOMIC DNA]</scope>
    <source>
        <strain evidence="8">ATCC 43291 / DSM 13513 / CCUG 52238 / LMG 8453 / N-1</strain>
        <plasmid evidence="7 8">pBB1</plasmid>
    </source>
</reference>
<keyword evidence="1" id="KW-0678">Repressor</keyword>
<dbReference type="KEGG" id="cnc:CNE_BB1p12110"/>
<evidence type="ECO:0000313" key="7">
    <source>
        <dbReference type="EMBL" id="AEI82612.1"/>
    </source>
</evidence>
<accession>F8GVB2</accession>
<dbReference type="InterPro" id="IPR001647">
    <property type="entry name" value="HTH_TetR"/>
</dbReference>
<dbReference type="GeneID" id="34311640"/>
<evidence type="ECO:0000313" key="8">
    <source>
        <dbReference type="Proteomes" id="UP000006798"/>
    </source>
</evidence>
<gene>
    <name evidence="7" type="ordered locus">CNE_BB1p12110</name>
</gene>
<keyword evidence="3 5" id="KW-0238">DNA-binding</keyword>
<dbReference type="InterPro" id="IPR050109">
    <property type="entry name" value="HTH-type_TetR-like_transc_reg"/>
</dbReference>
<feature type="DNA-binding region" description="H-T-H motif" evidence="5">
    <location>
        <begin position="50"/>
        <end position="69"/>
    </location>
</feature>
<evidence type="ECO:0000256" key="1">
    <source>
        <dbReference type="ARBA" id="ARBA00022491"/>
    </source>
</evidence>
<geneLocation type="plasmid" evidence="7 8">
    <name>pBB1</name>
</geneLocation>
<dbReference type="Proteomes" id="UP000006798">
    <property type="component" value="Plasmid pBB1"/>
</dbReference>
<keyword evidence="4" id="KW-0804">Transcription</keyword>
<evidence type="ECO:0000256" key="4">
    <source>
        <dbReference type="ARBA" id="ARBA00023163"/>
    </source>
</evidence>
<dbReference type="InterPro" id="IPR009057">
    <property type="entry name" value="Homeodomain-like_sf"/>
</dbReference>
<evidence type="ECO:0000259" key="6">
    <source>
        <dbReference type="PROSITE" id="PS50977"/>
    </source>
</evidence>
<sequence>MTKASVRARRGAEPHEKPMSLREQQKLLTQARLLDAAVRVFLEHGYADSSIDDIVTAAAVGRATFYLHFKSKLEVMRALIQAMERQNEELVQELCSYENPTRETLESWLRHFVEHWFNDGDRFLVGLQALASEPELSGELDVGIRLATDALAKLLEQGQSLAAEEAQLRANLLVGALQQACRTLVSDRQRYSVGLVVGVITEIWANNLGLQRGA</sequence>
<dbReference type="PANTHER" id="PTHR30055:SF238">
    <property type="entry name" value="MYCOFACTOCIN BIOSYNTHESIS TRANSCRIPTIONAL REGULATOR MFTR-RELATED"/>
    <property type="match status" value="1"/>
</dbReference>
<dbReference type="RefSeq" id="WP_013959644.1">
    <property type="nucleotide sequence ID" value="NC_015727.1"/>
</dbReference>
<dbReference type="HOGENOM" id="CLU_097555_0_0_4"/>
<dbReference type="Pfam" id="PF00440">
    <property type="entry name" value="TetR_N"/>
    <property type="match status" value="1"/>
</dbReference>
<dbReference type="SUPFAM" id="SSF46689">
    <property type="entry name" value="Homeodomain-like"/>
    <property type="match status" value="1"/>
</dbReference>